<sequence length="125" mass="14046">MHRKFIAFIIGSAMTVTSLAASPVEARDRGEAAAIIAGVAALAIVGAAIADNKRNDRRDHVSRGYGHKSHGYAPRRHNGYRAAPRYRVQRGHPNAFRRGHYGTRHYTGQRNRQYGSDFRRDRYGK</sequence>
<accession>A0A0L6CUP3</accession>
<comment type="caution">
    <text evidence="4">The sequence shown here is derived from an EMBL/GenBank/DDBJ whole genome shotgun (WGS) entry which is preliminary data.</text>
</comment>
<proteinExistence type="predicted"/>
<feature type="compositionally biased region" description="Basic residues" evidence="1">
    <location>
        <begin position="65"/>
        <end position="79"/>
    </location>
</feature>
<evidence type="ECO:0000313" key="5">
    <source>
        <dbReference type="Proteomes" id="UP000037046"/>
    </source>
</evidence>
<keyword evidence="2" id="KW-0812">Transmembrane</keyword>
<evidence type="ECO:0000256" key="2">
    <source>
        <dbReference type="SAM" id="Phobius"/>
    </source>
</evidence>
<keyword evidence="2" id="KW-0472">Membrane</keyword>
<evidence type="ECO:0000313" key="4">
    <source>
        <dbReference type="EMBL" id="KNX41228.1"/>
    </source>
</evidence>
<dbReference type="AlphaFoldDB" id="A0A0L6CUP3"/>
<dbReference type="EMBL" id="LGVV01000028">
    <property type="protein sequence ID" value="KNX41228.1"/>
    <property type="molecule type" value="Genomic_DNA"/>
</dbReference>
<protein>
    <submittedName>
        <fullName evidence="4">Uncharacterized protein</fullName>
    </submittedName>
</protein>
<keyword evidence="5" id="KW-1185">Reference proteome</keyword>
<keyword evidence="3" id="KW-0732">Signal</keyword>
<keyword evidence="2" id="KW-1133">Transmembrane helix</keyword>
<dbReference type="OrthoDB" id="7745232at2"/>
<feature type="signal peptide" evidence="3">
    <location>
        <begin position="1"/>
        <end position="20"/>
    </location>
</feature>
<name>A0A0L6CUP3_9RHOB</name>
<organism evidence="4 5">
    <name type="scientific">Roseovarius tolerans</name>
    <dbReference type="NCBI Taxonomy" id="74031"/>
    <lineage>
        <taxon>Bacteria</taxon>
        <taxon>Pseudomonadati</taxon>
        <taxon>Pseudomonadota</taxon>
        <taxon>Alphaproteobacteria</taxon>
        <taxon>Rhodobacterales</taxon>
        <taxon>Roseobacteraceae</taxon>
        <taxon>Roseovarius</taxon>
    </lineage>
</organism>
<dbReference type="STRING" id="74031.SAMN04488077_12036"/>
<gene>
    <name evidence="4" type="ORF">ROTO_21800</name>
</gene>
<feature type="chain" id="PRO_5005563142" evidence="3">
    <location>
        <begin position="21"/>
        <end position="125"/>
    </location>
</feature>
<reference evidence="5" key="1">
    <citation type="submission" date="2015-07" db="EMBL/GenBank/DDBJ databases">
        <title>Draft Genome Sequence of Roseovarius tolerans EL-164, a producer of N-Acylated Alanine Methyl Esters (NAMEs).</title>
        <authorList>
            <person name="Voget S."/>
            <person name="Bruns H."/>
            <person name="Wagner-Doebler I."/>
            <person name="Schulz S."/>
            <person name="Daniel R."/>
        </authorList>
    </citation>
    <scope>NUCLEOTIDE SEQUENCE [LARGE SCALE GENOMIC DNA]</scope>
    <source>
        <strain evidence="5">EL-164</strain>
    </source>
</reference>
<evidence type="ECO:0000256" key="1">
    <source>
        <dbReference type="SAM" id="MobiDB-lite"/>
    </source>
</evidence>
<feature type="transmembrane region" description="Helical" evidence="2">
    <location>
        <begin position="30"/>
        <end position="50"/>
    </location>
</feature>
<feature type="compositionally biased region" description="Basic residues" evidence="1">
    <location>
        <begin position="87"/>
        <end position="103"/>
    </location>
</feature>
<dbReference type="PATRIC" id="fig|74031.6.peg.2224"/>
<dbReference type="Proteomes" id="UP000037046">
    <property type="component" value="Unassembled WGS sequence"/>
</dbReference>
<evidence type="ECO:0000256" key="3">
    <source>
        <dbReference type="SAM" id="SignalP"/>
    </source>
</evidence>
<feature type="region of interest" description="Disordered" evidence="1">
    <location>
        <begin position="55"/>
        <end position="125"/>
    </location>
</feature>
<dbReference type="RefSeq" id="WP_050663067.1">
    <property type="nucleotide sequence ID" value="NZ_CP118494.1"/>
</dbReference>